<organism evidence="2 3">
    <name type="scientific">Artemisia annua</name>
    <name type="common">Sweet wormwood</name>
    <dbReference type="NCBI Taxonomy" id="35608"/>
    <lineage>
        <taxon>Eukaryota</taxon>
        <taxon>Viridiplantae</taxon>
        <taxon>Streptophyta</taxon>
        <taxon>Embryophyta</taxon>
        <taxon>Tracheophyta</taxon>
        <taxon>Spermatophyta</taxon>
        <taxon>Magnoliopsida</taxon>
        <taxon>eudicotyledons</taxon>
        <taxon>Gunneridae</taxon>
        <taxon>Pentapetalae</taxon>
        <taxon>asterids</taxon>
        <taxon>campanulids</taxon>
        <taxon>Asterales</taxon>
        <taxon>Asteraceae</taxon>
        <taxon>Asteroideae</taxon>
        <taxon>Anthemideae</taxon>
        <taxon>Artemisiinae</taxon>
        <taxon>Artemisia</taxon>
    </lineage>
</organism>
<evidence type="ECO:0000313" key="3">
    <source>
        <dbReference type="Proteomes" id="UP000245207"/>
    </source>
</evidence>
<dbReference type="Proteomes" id="UP000245207">
    <property type="component" value="Unassembled WGS sequence"/>
</dbReference>
<accession>A0A2U1LKF5</accession>
<evidence type="ECO:0000256" key="1">
    <source>
        <dbReference type="SAM" id="MobiDB-lite"/>
    </source>
</evidence>
<name>A0A2U1LKF5_ARTAN</name>
<dbReference type="STRING" id="35608.A0A2U1LKF5"/>
<reference evidence="2 3" key="1">
    <citation type="journal article" date="2018" name="Mol. Plant">
        <title>The genome of Artemisia annua provides insight into the evolution of Asteraceae family and artemisinin biosynthesis.</title>
        <authorList>
            <person name="Shen Q."/>
            <person name="Zhang L."/>
            <person name="Liao Z."/>
            <person name="Wang S."/>
            <person name="Yan T."/>
            <person name="Shi P."/>
            <person name="Liu M."/>
            <person name="Fu X."/>
            <person name="Pan Q."/>
            <person name="Wang Y."/>
            <person name="Lv Z."/>
            <person name="Lu X."/>
            <person name="Zhang F."/>
            <person name="Jiang W."/>
            <person name="Ma Y."/>
            <person name="Chen M."/>
            <person name="Hao X."/>
            <person name="Li L."/>
            <person name="Tang Y."/>
            <person name="Lv G."/>
            <person name="Zhou Y."/>
            <person name="Sun X."/>
            <person name="Brodelius P.E."/>
            <person name="Rose J.K.C."/>
            <person name="Tang K."/>
        </authorList>
    </citation>
    <scope>NUCLEOTIDE SEQUENCE [LARGE SCALE GENOMIC DNA]</scope>
    <source>
        <strain evidence="3">cv. Huhao1</strain>
        <tissue evidence="2">Leaf</tissue>
    </source>
</reference>
<dbReference type="AlphaFoldDB" id="A0A2U1LKF5"/>
<dbReference type="OrthoDB" id="17255at2759"/>
<keyword evidence="3" id="KW-1185">Reference proteome</keyword>
<protein>
    <submittedName>
        <fullName evidence="2">Amidoxime reducing component</fullName>
    </submittedName>
</protein>
<sequence length="318" mass="35323">MGNKSKPDQGETNARSSHDHNGETGEVYPQEVSASVGAPKKKVAEKAKANWAKKKMVHVTAKKSYARVREELKKSLTGSELTRKELFRTSPWKTKTGRGTDPQSLYATDCHWVAVNSKGKGGTQRVKPTLALIQVELPTEAFSLGFGAHQFSYIIRRVKDSDIASTEHWLKTNMARRYVGSAGGFRGMCSGAVYRGVFRVGSAGGLSGMCSGAVYRGVFRDWFSEWVQGGWFIVWVQGWIEHKHELSSSYGVSDNMLTVQLLSLAVDFRSFAEFFSESSEDSVQSWHIDGYFFFVIGNYQATEGKCFSILSMSTKLDS</sequence>
<feature type="region of interest" description="Disordered" evidence="1">
    <location>
        <begin position="1"/>
        <end position="42"/>
    </location>
</feature>
<gene>
    <name evidence="2" type="ORF">CTI12_AA482290</name>
</gene>
<proteinExistence type="predicted"/>
<evidence type="ECO:0000313" key="2">
    <source>
        <dbReference type="EMBL" id="PWA49488.1"/>
    </source>
</evidence>
<comment type="caution">
    <text evidence="2">The sequence shown here is derived from an EMBL/GenBank/DDBJ whole genome shotgun (WGS) entry which is preliminary data.</text>
</comment>
<dbReference type="EMBL" id="PKPP01008904">
    <property type="protein sequence ID" value="PWA49488.1"/>
    <property type="molecule type" value="Genomic_DNA"/>
</dbReference>
<dbReference type="SUPFAM" id="SSF141673">
    <property type="entry name" value="MOSC N-terminal domain-like"/>
    <property type="match status" value="1"/>
</dbReference>